<dbReference type="EMBL" id="CH476621">
    <property type="protein sequence ID" value="EDN90683.1"/>
    <property type="molecule type" value="Genomic_DNA"/>
</dbReference>
<dbReference type="Proteomes" id="UP000001312">
    <property type="component" value="Unassembled WGS sequence"/>
</dbReference>
<dbReference type="InParanoid" id="A7E461"/>
<organism evidence="2 3">
    <name type="scientific">Sclerotinia sclerotiorum (strain ATCC 18683 / 1980 / Ss-1)</name>
    <name type="common">White mold</name>
    <name type="synonym">Whetzelinia sclerotiorum</name>
    <dbReference type="NCBI Taxonomy" id="665079"/>
    <lineage>
        <taxon>Eukaryota</taxon>
        <taxon>Fungi</taxon>
        <taxon>Dikarya</taxon>
        <taxon>Ascomycota</taxon>
        <taxon>Pezizomycotina</taxon>
        <taxon>Leotiomycetes</taxon>
        <taxon>Helotiales</taxon>
        <taxon>Sclerotiniaceae</taxon>
        <taxon>Sclerotinia</taxon>
    </lineage>
</organism>
<evidence type="ECO:0000313" key="2">
    <source>
        <dbReference type="EMBL" id="EDN90683.1"/>
    </source>
</evidence>
<sequence>MKISQKERSGPHGNHRLEPRSYRTEIQLELESPTDRLAIGSSLYPSTAEWNTRDWGISGLFAGYSRLHMYVSYCQQGRVFENAFKGA</sequence>
<evidence type="ECO:0000256" key="1">
    <source>
        <dbReference type="SAM" id="MobiDB-lite"/>
    </source>
</evidence>
<proteinExistence type="predicted"/>
<dbReference type="AlphaFoldDB" id="A7E461"/>
<protein>
    <submittedName>
        <fullName evidence="2">Uncharacterized protein</fullName>
    </submittedName>
</protein>
<accession>A7E461</accession>
<name>A7E461_SCLS1</name>
<dbReference type="KEGG" id="ssl:SS1G_00083"/>
<feature type="region of interest" description="Disordered" evidence="1">
    <location>
        <begin position="1"/>
        <end position="22"/>
    </location>
</feature>
<gene>
    <name evidence="2" type="ORF">SS1G_00083</name>
</gene>
<evidence type="ECO:0000313" key="3">
    <source>
        <dbReference type="Proteomes" id="UP000001312"/>
    </source>
</evidence>
<dbReference type="HOGENOM" id="CLU_2484659_0_0_1"/>
<keyword evidence="3" id="KW-1185">Reference proteome</keyword>
<reference evidence="3" key="1">
    <citation type="journal article" date="2011" name="PLoS Genet.">
        <title>Genomic analysis of the necrotrophic fungal pathogens Sclerotinia sclerotiorum and Botrytis cinerea.</title>
        <authorList>
            <person name="Amselem J."/>
            <person name="Cuomo C.A."/>
            <person name="van Kan J.A."/>
            <person name="Viaud M."/>
            <person name="Benito E.P."/>
            <person name="Couloux A."/>
            <person name="Coutinho P.M."/>
            <person name="de Vries R.P."/>
            <person name="Dyer P.S."/>
            <person name="Fillinger S."/>
            <person name="Fournier E."/>
            <person name="Gout L."/>
            <person name="Hahn M."/>
            <person name="Kohn L."/>
            <person name="Lapalu N."/>
            <person name="Plummer K.M."/>
            <person name="Pradier J.M."/>
            <person name="Quevillon E."/>
            <person name="Sharon A."/>
            <person name="Simon A."/>
            <person name="ten Have A."/>
            <person name="Tudzynski B."/>
            <person name="Tudzynski P."/>
            <person name="Wincker P."/>
            <person name="Andrew M."/>
            <person name="Anthouard V."/>
            <person name="Beever R.E."/>
            <person name="Beffa R."/>
            <person name="Benoit I."/>
            <person name="Bouzid O."/>
            <person name="Brault B."/>
            <person name="Chen Z."/>
            <person name="Choquer M."/>
            <person name="Collemare J."/>
            <person name="Cotton P."/>
            <person name="Danchin E.G."/>
            <person name="Da Silva C."/>
            <person name="Gautier A."/>
            <person name="Giraud C."/>
            <person name="Giraud T."/>
            <person name="Gonzalez C."/>
            <person name="Grossetete S."/>
            <person name="Guldener U."/>
            <person name="Henrissat B."/>
            <person name="Howlett B.J."/>
            <person name="Kodira C."/>
            <person name="Kretschmer M."/>
            <person name="Lappartient A."/>
            <person name="Leroch M."/>
            <person name="Levis C."/>
            <person name="Mauceli E."/>
            <person name="Neuveglise C."/>
            <person name="Oeser B."/>
            <person name="Pearson M."/>
            <person name="Poulain J."/>
            <person name="Poussereau N."/>
            <person name="Quesneville H."/>
            <person name="Rascle C."/>
            <person name="Schumacher J."/>
            <person name="Segurens B."/>
            <person name="Sexton A."/>
            <person name="Silva E."/>
            <person name="Sirven C."/>
            <person name="Soanes D.M."/>
            <person name="Talbot N.J."/>
            <person name="Templeton M."/>
            <person name="Yandava C."/>
            <person name="Yarden O."/>
            <person name="Zeng Q."/>
            <person name="Rollins J.A."/>
            <person name="Lebrun M.H."/>
            <person name="Dickman M."/>
        </authorList>
    </citation>
    <scope>NUCLEOTIDE SEQUENCE [LARGE SCALE GENOMIC DNA]</scope>
    <source>
        <strain evidence="3">ATCC 18683 / 1980 / Ss-1</strain>
    </source>
</reference>
<dbReference type="GeneID" id="5494668"/>
<dbReference type="RefSeq" id="XP_001597997.1">
    <property type="nucleotide sequence ID" value="XM_001597947.1"/>
</dbReference>